<dbReference type="NCBIfam" id="TIGR00594">
    <property type="entry name" value="polc"/>
    <property type="match status" value="1"/>
</dbReference>
<accession>A0A6J6V8E8</accession>
<dbReference type="GO" id="GO:0008408">
    <property type="term" value="F:3'-5' exonuclease activity"/>
    <property type="evidence" value="ECO:0007669"/>
    <property type="project" value="InterPro"/>
</dbReference>
<sequence length="1113" mass="123267">MSNSTIPYVHLQVASGFSFKYGSAQPNQLVERAATFGMPALALTDRNALAGAIRFAQSCQRAGIAPIIGCNLEVAPMRKVKAAPTPAKGGNFVENNFSRVTVIATSQNSGWRNLVKIVSGVEEQLLTHENFAKHSEGVLLLLGPNSDVGRALALRRIDQAKDALNKWREIAQPGSIAIEVVSHLAPGEGELTTAHAARSLIFANQMRVPAVLSNSVRMLDREDGPVVDVLDAARKLMPLSLQTVERKTSEGYLKSQLEMQYVADEISKAAGEYDSKKLLQVSYEWAQRAYLSPSNDIGLGGIHLPEAQTVNANSVEEMQKQLRDRCDGRINIRYGDNDLQKAISRLGDELETVKTLGYEPYFLAVADIVEAARSKGIRVAARGSGAGSLICYLLGISTVEPLKHGLLMERFCSPLRSALPDIDIDVESARRLEIYEDVFTKYNKDGVTRATTVGMFETYRARHAIRDVGAAMGLPAVEVDALAKAMPHIRARNITAAIKDLPELRHIQITSNEIAMALGLAQRLDGLPRNISMHPCAVILGDSKLLERAPAQLSGSGYPMLQWDKDDVEAVGLLKLDILGVRMQSAISYSLGEIKRVDDKNIDLDEIELDDAKTFELIRTTRTLGIFQIESPGQRELIGKFGPETFNDLIIDISLFRPGPIKSDMITPFLNAKQGFSKPRLIDPSLHEILIETQGVVVFQEQVIRIISKMTGVSLAQADEYRRALSNFDQQERFKEWFIPIAIERGYSLQVAAEVWEVLQAFASFGFCKAHAAAFALPTYQSAWLKTHHPAAFIAGILTHDPGMYPKRLLLDEARQLGVELLNVDVNKSKEQYRVVKYLSKYGIQLAFSDLYGITSTEVESIVEGQPYLDISDFHLRARASTKTTESLIHLGAFDYLYKINKESELTRRDLLLHYSDIQKWNKGKQIGSSQSSLFFDAPTLTPSGLPKMTLAEEVKSEVEILGLDVSGHLLSFYAKLLNQIGAIRVKDFLNFRTNTGIFLAGVKVAVQSPPVRSGKRTIFLSLDDGSGCSDSTFFESTQIHSARTLYNSDLLLVYGFLRRTGARGVSVRAHCAWDLDEVYEIWRNSGQDVEVVRSYLSILINQASMRKEPVHH</sequence>
<dbReference type="GO" id="GO:0006260">
    <property type="term" value="P:DNA replication"/>
    <property type="evidence" value="ECO:0007669"/>
    <property type="project" value="UniProtKB-KW"/>
</dbReference>
<dbReference type="CDD" id="cd04485">
    <property type="entry name" value="DnaE_OBF"/>
    <property type="match status" value="1"/>
</dbReference>
<evidence type="ECO:0000256" key="7">
    <source>
        <dbReference type="ARBA" id="ARBA00022932"/>
    </source>
</evidence>
<evidence type="ECO:0000256" key="4">
    <source>
        <dbReference type="ARBA" id="ARBA00022695"/>
    </source>
</evidence>
<dbReference type="InterPro" id="IPR003141">
    <property type="entry name" value="Pol/His_phosphatase_N"/>
</dbReference>
<evidence type="ECO:0000256" key="1">
    <source>
        <dbReference type="ARBA" id="ARBA00012417"/>
    </source>
</evidence>
<dbReference type="Pfam" id="PF02811">
    <property type="entry name" value="PHP"/>
    <property type="match status" value="1"/>
</dbReference>
<dbReference type="Pfam" id="PF07733">
    <property type="entry name" value="DNA_pol3_alpha"/>
    <property type="match status" value="1"/>
</dbReference>
<keyword evidence="2" id="KW-0963">Cytoplasm</keyword>
<dbReference type="EMBL" id="CAEZZS010000004">
    <property type="protein sequence ID" value="CAB4768512.1"/>
    <property type="molecule type" value="Genomic_DNA"/>
</dbReference>
<dbReference type="Pfam" id="PF17657">
    <property type="entry name" value="DNA_pol3_finger"/>
    <property type="match status" value="1"/>
</dbReference>
<dbReference type="Gene3D" id="1.10.150.870">
    <property type="match status" value="1"/>
</dbReference>
<feature type="domain" description="Polymerase/histidinol phosphatase N-terminal" evidence="10">
    <location>
        <begin position="9"/>
        <end position="76"/>
    </location>
</feature>
<dbReference type="InterPro" id="IPR041931">
    <property type="entry name" value="DNA_pol3_alpha_thumb_dom"/>
</dbReference>
<evidence type="ECO:0000256" key="9">
    <source>
        <dbReference type="ARBA" id="ARBA00049244"/>
    </source>
</evidence>
<keyword evidence="8" id="KW-0234">DNA repair</keyword>
<dbReference type="InterPro" id="IPR011708">
    <property type="entry name" value="DNA_pol3_alpha_NTPase_dom"/>
</dbReference>
<dbReference type="SMART" id="SM00481">
    <property type="entry name" value="POLIIIAc"/>
    <property type="match status" value="1"/>
</dbReference>
<dbReference type="InterPro" id="IPR004805">
    <property type="entry name" value="DnaE2/DnaE/PolC"/>
</dbReference>
<name>A0A6J6V8E8_9ZZZZ</name>
<dbReference type="Gene3D" id="1.10.10.1600">
    <property type="entry name" value="Bacterial DNA polymerase III alpha subunit, thumb domain"/>
    <property type="match status" value="1"/>
</dbReference>
<evidence type="ECO:0000256" key="5">
    <source>
        <dbReference type="ARBA" id="ARBA00022705"/>
    </source>
</evidence>
<evidence type="ECO:0000256" key="8">
    <source>
        <dbReference type="ARBA" id="ARBA00023204"/>
    </source>
</evidence>
<keyword evidence="5" id="KW-0235">DNA replication</keyword>
<dbReference type="Gene3D" id="3.20.20.140">
    <property type="entry name" value="Metal-dependent hydrolases"/>
    <property type="match status" value="1"/>
</dbReference>
<evidence type="ECO:0000256" key="2">
    <source>
        <dbReference type="ARBA" id="ARBA00022490"/>
    </source>
</evidence>
<dbReference type="EC" id="2.7.7.7" evidence="1"/>
<keyword evidence="6" id="KW-0227">DNA damage</keyword>
<dbReference type="InterPro" id="IPR040982">
    <property type="entry name" value="DNA_pol3_finger"/>
</dbReference>
<dbReference type="PANTHER" id="PTHR32294">
    <property type="entry name" value="DNA POLYMERASE III SUBUNIT ALPHA"/>
    <property type="match status" value="1"/>
</dbReference>
<evidence type="ECO:0000313" key="11">
    <source>
        <dbReference type="EMBL" id="CAB4768512.1"/>
    </source>
</evidence>
<dbReference type="Pfam" id="PF14579">
    <property type="entry name" value="HHH_6"/>
    <property type="match status" value="1"/>
</dbReference>
<dbReference type="InterPro" id="IPR004013">
    <property type="entry name" value="PHP_dom"/>
</dbReference>
<reference evidence="11" key="1">
    <citation type="submission" date="2020-05" db="EMBL/GenBank/DDBJ databases">
        <authorList>
            <person name="Chiriac C."/>
            <person name="Salcher M."/>
            <person name="Ghai R."/>
            <person name="Kavagutti S V."/>
        </authorList>
    </citation>
    <scope>NUCLEOTIDE SEQUENCE</scope>
</reference>
<evidence type="ECO:0000256" key="3">
    <source>
        <dbReference type="ARBA" id="ARBA00022679"/>
    </source>
</evidence>
<proteinExistence type="predicted"/>
<keyword evidence="3" id="KW-0808">Transferase</keyword>
<dbReference type="AlphaFoldDB" id="A0A6J6V8E8"/>
<dbReference type="GO" id="GO:0006281">
    <property type="term" value="P:DNA repair"/>
    <property type="evidence" value="ECO:0007669"/>
    <property type="project" value="UniProtKB-KW"/>
</dbReference>
<gene>
    <name evidence="11" type="ORF">UFOPK2922_00198</name>
</gene>
<dbReference type="PANTHER" id="PTHR32294:SF4">
    <property type="entry name" value="ERROR-PRONE DNA POLYMERASE"/>
    <property type="match status" value="1"/>
</dbReference>
<keyword evidence="7" id="KW-0239">DNA-directed DNA polymerase</keyword>
<keyword evidence="4" id="KW-0548">Nucleotidyltransferase</keyword>
<evidence type="ECO:0000259" key="10">
    <source>
        <dbReference type="SMART" id="SM00481"/>
    </source>
</evidence>
<organism evidence="11">
    <name type="scientific">freshwater metagenome</name>
    <dbReference type="NCBI Taxonomy" id="449393"/>
    <lineage>
        <taxon>unclassified sequences</taxon>
        <taxon>metagenomes</taxon>
        <taxon>ecological metagenomes</taxon>
    </lineage>
</organism>
<dbReference type="InterPro" id="IPR029460">
    <property type="entry name" value="DNAPol_HHH"/>
</dbReference>
<dbReference type="GO" id="GO:0003887">
    <property type="term" value="F:DNA-directed DNA polymerase activity"/>
    <property type="evidence" value="ECO:0007669"/>
    <property type="project" value="UniProtKB-KW"/>
</dbReference>
<evidence type="ECO:0000256" key="6">
    <source>
        <dbReference type="ARBA" id="ARBA00022763"/>
    </source>
</evidence>
<protein>
    <recommendedName>
        <fullName evidence="1">DNA-directed DNA polymerase</fullName>
        <ecNumber evidence="1">2.7.7.7</ecNumber>
    </recommendedName>
</protein>
<comment type="catalytic activity">
    <reaction evidence="9">
        <text>DNA(n) + a 2'-deoxyribonucleoside 5'-triphosphate = DNA(n+1) + diphosphate</text>
        <dbReference type="Rhea" id="RHEA:22508"/>
        <dbReference type="Rhea" id="RHEA-COMP:17339"/>
        <dbReference type="Rhea" id="RHEA-COMP:17340"/>
        <dbReference type="ChEBI" id="CHEBI:33019"/>
        <dbReference type="ChEBI" id="CHEBI:61560"/>
        <dbReference type="ChEBI" id="CHEBI:173112"/>
        <dbReference type="EC" id="2.7.7.7"/>
    </reaction>
</comment>